<accession>A0A409W026</accession>
<keyword evidence="3" id="KW-0547">Nucleotide-binding</keyword>
<dbReference type="PROSITE" id="PS50078">
    <property type="entry name" value="POLO_BOX"/>
    <property type="match status" value="1"/>
</dbReference>
<feature type="compositionally biased region" description="Polar residues" evidence="6">
    <location>
        <begin position="9"/>
        <end position="20"/>
    </location>
</feature>
<dbReference type="PROSITE" id="PS00108">
    <property type="entry name" value="PROTEIN_KINASE_ST"/>
    <property type="match status" value="1"/>
</dbReference>
<dbReference type="GO" id="GO:0004674">
    <property type="term" value="F:protein serine/threonine kinase activity"/>
    <property type="evidence" value="ECO:0007669"/>
    <property type="project" value="UniProtKB-KW"/>
</dbReference>
<evidence type="ECO:0000313" key="9">
    <source>
        <dbReference type="EMBL" id="PPQ71866.1"/>
    </source>
</evidence>
<dbReference type="GO" id="GO:0005634">
    <property type="term" value="C:nucleus"/>
    <property type="evidence" value="ECO:0007669"/>
    <property type="project" value="TreeGrafter"/>
</dbReference>
<dbReference type="GO" id="GO:0007052">
    <property type="term" value="P:mitotic spindle organization"/>
    <property type="evidence" value="ECO:0007669"/>
    <property type="project" value="TreeGrafter"/>
</dbReference>
<reference evidence="9 10" key="1">
    <citation type="journal article" date="2018" name="Evol. Lett.">
        <title>Horizontal gene cluster transfer increased hallucinogenic mushroom diversity.</title>
        <authorList>
            <person name="Reynolds H.T."/>
            <person name="Vijayakumar V."/>
            <person name="Gluck-Thaler E."/>
            <person name="Korotkin H.B."/>
            <person name="Matheny P.B."/>
            <person name="Slot J.C."/>
        </authorList>
    </citation>
    <scope>NUCLEOTIDE SEQUENCE [LARGE SCALE GENOMIC DNA]</scope>
    <source>
        <strain evidence="9 10">2631</strain>
    </source>
</reference>
<organism evidence="9 10">
    <name type="scientific">Psilocybe cyanescens</name>
    <dbReference type="NCBI Taxonomy" id="93625"/>
    <lineage>
        <taxon>Eukaryota</taxon>
        <taxon>Fungi</taxon>
        <taxon>Dikarya</taxon>
        <taxon>Basidiomycota</taxon>
        <taxon>Agaricomycotina</taxon>
        <taxon>Agaricomycetes</taxon>
        <taxon>Agaricomycetidae</taxon>
        <taxon>Agaricales</taxon>
        <taxon>Agaricineae</taxon>
        <taxon>Strophariaceae</taxon>
        <taxon>Psilocybe</taxon>
    </lineage>
</organism>
<comment type="caution">
    <text evidence="9">The sequence shown here is derived from an EMBL/GenBank/DDBJ whole genome shotgun (WGS) entry which is preliminary data.</text>
</comment>
<dbReference type="PROSITE" id="PS50011">
    <property type="entry name" value="PROTEIN_KINASE_DOM"/>
    <property type="match status" value="1"/>
</dbReference>
<dbReference type="OrthoDB" id="408964at2759"/>
<feature type="region of interest" description="Disordered" evidence="6">
    <location>
        <begin position="491"/>
        <end position="511"/>
    </location>
</feature>
<dbReference type="InParanoid" id="A0A409W026"/>
<keyword evidence="4" id="KW-0418">Kinase</keyword>
<dbReference type="InterPro" id="IPR000719">
    <property type="entry name" value="Prot_kinase_dom"/>
</dbReference>
<evidence type="ECO:0000256" key="1">
    <source>
        <dbReference type="ARBA" id="ARBA00022527"/>
    </source>
</evidence>
<dbReference type="InterPro" id="IPR036947">
    <property type="entry name" value="POLO_box_dom_sf"/>
</dbReference>
<dbReference type="Pfam" id="PF00659">
    <property type="entry name" value="POLO_box"/>
    <property type="match status" value="2"/>
</dbReference>
<dbReference type="Gene3D" id="1.10.510.10">
    <property type="entry name" value="Transferase(Phosphotransferase) domain 1"/>
    <property type="match status" value="1"/>
</dbReference>
<dbReference type="SUPFAM" id="SSF56112">
    <property type="entry name" value="Protein kinase-like (PK-like)"/>
    <property type="match status" value="1"/>
</dbReference>
<evidence type="ECO:0000313" key="10">
    <source>
        <dbReference type="Proteomes" id="UP000283269"/>
    </source>
</evidence>
<name>A0A409W026_PSICY</name>
<evidence type="ECO:0000256" key="2">
    <source>
        <dbReference type="ARBA" id="ARBA00022679"/>
    </source>
</evidence>
<dbReference type="SUPFAM" id="SSF82615">
    <property type="entry name" value="Polo-box domain"/>
    <property type="match status" value="2"/>
</dbReference>
<feature type="domain" description="Protein kinase" evidence="7">
    <location>
        <begin position="62"/>
        <end position="319"/>
    </location>
</feature>
<dbReference type="GO" id="GO:0005816">
    <property type="term" value="C:spindle pole body"/>
    <property type="evidence" value="ECO:0007669"/>
    <property type="project" value="TreeGrafter"/>
</dbReference>
<evidence type="ECO:0000256" key="5">
    <source>
        <dbReference type="ARBA" id="ARBA00022840"/>
    </source>
</evidence>
<dbReference type="Gene3D" id="3.30.200.20">
    <property type="entry name" value="Phosphorylase Kinase, domain 1"/>
    <property type="match status" value="1"/>
</dbReference>
<dbReference type="STRING" id="93625.A0A409W026"/>
<evidence type="ECO:0000256" key="3">
    <source>
        <dbReference type="ARBA" id="ARBA00022741"/>
    </source>
</evidence>
<dbReference type="InterPro" id="IPR000959">
    <property type="entry name" value="POLO_box_dom"/>
</dbReference>
<dbReference type="PANTHER" id="PTHR24345:SF0">
    <property type="entry name" value="CELL CYCLE SERINE_THREONINE-PROTEIN KINASE CDC5_MSD2"/>
    <property type="match status" value="1"/>
</dbReference>
<keyword evidence="10" id="KW-1185">Reference proteome</keyword>
<dbReference type="GO" id="GO:0000922">
    <property type="term" value="C:spindle pole"/>
    <property type="evidence" value="ECO:0007669"/>
    <property type="project" value="TreeGrafter"/>
</dbReference>
<dbReference type="InterPro" id="IPR033701">
    <property type="entry name" value="POLO_box_1"/>
</dbReference>
<feature type="region of interest" description="Disordered" evidence="6">
    <location>
        <begin position="1"/>
        <end position="24"/>
    </location>
</feature>
<keyword evidence="2" id="KW-0808">Transferase</keyword>
<dbReference type="Gene3D" id="3.30.1120.30">
    <property type="entry name" value="POLO box domain"/>
    <property type="match status" value="2"/>
</dbReference>
<dbReference type="InterPro" id="IPR011009">
    <property type="entry name" value="Kinase-like_dom_sf"/>
</dbReference>
<dbReference type="EMBL" id="NHYD01003845">
    <property type="protein sequence ID" value="PPQ71866.1"/>
    <property type="molecule type" value="Genomic_DNA"/>
</dbReference>
<keyword evidence="5" id="KW-0067">ATP-binding</keyword>
<protein>
    <recommendedName>
        <fullName evidence="11">Polo kinase</fullName>
    </recommendedName>
</protein>
<feature type="domain" description="POLO box" evidence="8">
    <location>
        <begin position="660"/>
        <end position="743"/>
    </location>
</feature>
<dbReference type="AlphaFoldDB" id="A0A409W026"/>
<dbReference type="CDD" id="cd13118">
    <property type="entry name" value="POLO_box_1"/>
    <property type="match status" value="1"/>
</dbReference>
<evidence type="ECO:0000256" key="4">
    <source>
        <dbReference type="ARBA" id="ARBA00022777"/>
    </source>
</evidence>
<proteinExistence type="predicted"/>
<dbReference type="PANTHER" id="PTHR24345">
    <property type="entry name" value="SERINE/THREONINE-PROTEIN KINASE PLK"/>
    <property type="match status" value="1"/>
</dbReference>
<dbReference type="GO" id="GO:0005737">
    <property type="term" value="C:cytoplasm"/>
    <property type="evidence" value="ECO:0007669"/>
    <property type="project" value="TreeGrafter"/>
</dbReference>
<dbReference type="Pfam" id="PF00069">
    <property type="entry name" value="Pkinase"/>
    <property type="match status" value="1"/>
</dbReference>
<feature type="compositionally biased region" description="Basic and acidic residues" evidence="6">
    <location>
        <begin position="499"/>
        <end position="511"/>
    </location>
</feature>
<evidence type="ECO:0000259" key="7">
    <source>
        <dbReference type="PROSITE" id="PS50011"/>
    </source>
</evidence>
<keyword evidence="1" id="KW-0723">Serine/threonine-protein kinase</keyword>
<gene>
    <name evidence="9" type="ORF">CVT25_001806</name>
</gene>
<dbReference type="GO" id="GO:0005524">
    <property type="term" value="F:ATP binding"/>
    <property type="evidence" value="ECO:0007669"/>
    <property type="project" value="UniProtKB-KW"/>
</dbReference>
<dbReference type="InterPro" id="IPR008271">
    <property type="entry name" value="Ser/Thr_kinase_AS"/>
</dbReference>
<dbReference type="FunCoup" id="A0A409W026">
    <property type="interactions" value="259"/>
</dbReference>
<dbReference type="GO" id="GO:0000776">
    <property type="term" value="C:kinetochore"/>
    <property type="evidence" value="ECO:0007669"/>
    <property type="project" value="TreeGrafter"/>
</dbReference>
<dbReference type="SMART" id="SM00220">
    <property type="entry name" value="S_TKc"/>
    <property type="match status" value="1"/>
</dbReference>
<evidence type="ECO:0000259" key="8">
    <source>
        <dbReference type="PROSITE" id="PS50078"/>
    </source>
</evidence>
<dbReference type="Proteomes" id="UP000283269">
    <property type="component" value="Unassembled WGS sequence"/>
</dbReference>
<evidence type="ECO:0008006" key="11">
    <source>
        <dbReference type="Google" id="ProtNLM"/>
    </source>
</evidence>
<evidence type="ECO:0000256" key="6">
    <source>
        <dbReference type="SAM" id="MobiDB-lite"/>
    </source>
</evidence>
<sequence>MHHTPRTEPPTSTQHPSPWVNTVGVDSLQCTPPEPGPNWNGSKPTPLSLPTVVSDKTGKLQFERFGLLEENGSASVYEVKDWQGVHLACNVVTKASLATKRAKIKLYAKIKIHCSLDHPNIVSFRECFEDNENVYTILELCPSGSLMDMLLRRGYVAEPEARFFMVQVIGACHYMHTHRVIHRDLKLKNLLLDAKMNVKVGNFGLARLTDNPGDKRMPIYGTLHDIAPWVLFNTDNRQGIEVDLLFIGFILYMLIVGHPPFKRQEGDAKALYTRIRATEYEFPTDRAFSSTAQHLVSQILAPHASKCPTLNAIIDHAFFTQGTFPSHIPISAHDSPPDFRHITKYQSDSNFKRLRKHSLLDVDFNAAGISTPWLTSGVGASIPVFGSSGPAVGRTVSKNGTIGSILRQQRELEEAVQPGSSISVLLSLARRPLFLGNASGGEPRVDGNPLRMGNMAQEFHTDQENVESTLRKTRIKGLEACNTSNFAQMESVQEEVDTDEHGYEGDEEGEKSVVRERCCEREDIIPAPILVSARERSAVRERCCEREDLISAPILVPSREYVPRLSSTRNRVPLRVKKFINIHPGLFSSIFHFSLSFNKTITESTPTPTPVSVPELKLNSFDSVAQTLATAFDAKAAGRVFPDHYSRNGQILPLPDERVFIVGWVDFCHEYEMGYVLTDGSVGVHFNDSTTLVLSGDKVHFDYWTLYQAGAVYVRKSYTVHIYPEELKLKVYLLTQFERYNIDRLYKERSYTYKNVARKDGMEWVQKHFRMEHVSVFMLSHDVVQCHFDGHSTLILSSNGHLVTHIDKYHTITRHPLRDIMAASISLLASSQFTSSISRLQQEQDVANLKQHIMDKLKISLDSFKKILGSEGEIPPAKDTYKAVNMANISLCSRESASCCSKASSRTVSTDYGLFYTRRAYSQETFERSFI</sequence>